<dbReference type="RefSeq" id="WP_089014181.1">
    <property type="nucleotide sequence ID" value="NZ_LT607754.1"/>
</dbReference>
<proteinExistence type="predicted"/>
<gene>
    <name evidence="1" type="ORF">GA0070613_4677</name>
</gene>
<accession>A0A1C5JGZ9</accession>
<dbReference type="Proteomes" id="UP000198221">
    <property type="component" value="Chromosome I"/>
</dbReference>
<keyword evidence="2" id="KW-1185">Reference proteome</keyword>
<name>A0A1C5JGZ9_9ACTN</name>
<dbReference type="AlphaFoldDB" id="A0A1C5JGZ9"/>
<dbReference type="EMBL" id="LT607754">
    <property type="protein sequence ID" value="SCG69864.1"/>
    <property type="molecule type" value="Genomic_DNA"/>
</dbReference>
<dbReference type="OrthoDB" id="9899046at2"/>
<evidence type="ECO:0000313" key="2">
    <source>
        <dbReference type="Proteomes" id="UP000198221"/>
    </source>
</evidence>
<protein>
    <submittedName>
        <fullName evidence="1">Uncharacterized protein</fullName>
    </submittedName>
</protein>
<evidence type="ECO:0000313" key="1">
    <source>
        <dbReference type="EMBL" id="SCG69864.1"/>
    </source>
</evidence>
<organism evidence="1 2">
    <name type="scientific">Micromonospora inositola</name>
    <dbReference type="NCBI Taxonomy" id="47865"/>
    <lineage>
        <taxon>Bacteria</taxon>
        <taxon>Bacillati</taxon>
        <taxon>Actinomycetota</taxon>
        <taxon>Actinomycetes</taxon>
        <taxon>Micromonosporales</taxon>
        <taxon>Micromonosporaceae</taxon>
        <taxon>Micromonospora</taxon>
    </lineage>
</organism>
<reference evidence="2" key="1">
    <citation type="submission" date="2016-06" db="EMBL/GenBank/DDBJ databases">
        <authorList>
            <person name="Varghese N."/>
            <person name="Submissions Spin"/>
        </authorList>
    </citation>
    <scope>NUCLEOTIDE SEQUENCE [LARGE SCALE GENOMIC DNA]</scope>
    <source>
        <strain evidence="2">DSM 43819</strain>
    </source>
</reference>
<sequence length="96" mass="9950">MNSPAGTADEVLSLCTALRGAKGLLGLTEAEEPDLLEHVARAPQAARATPLDLAGVDTQVRAIRYLLVEVADGGVSAFMADTAARILGDGIGRLFF</sequence>